<feature type="compositionally biased region" description="Basic and acidic residues" evidence="10">
    <location>
        <begin position="232"/>
        <end position="250"/>
    </location>
</feature>
<evidence type="ECO:0000256" key="4">
    <source>
        <dbReference type="ARBA" id="ARBA00022553"/>
    </source>
</evidence>
<feature type="compositionally biased region" description="Polar residues" evidence="10">
    <location>
        <begin position="216"/>
        <end position="231"/>
    </location>
</feature>
<dbReference type="InterPro" id="IPR019194">
    <property type="entry name" value="Tscrpt_elong_fac_Eaf_N"/>
</dbReference>
<keyword evidence="7" id="KW-0804">Transcription</keyword>
<comment type="function">
    <text evidence="9">Promotes transcriptional elongation by Su(Tpl)/ELL. Essential for development.</text>
</comment>
<dbReference type="PANTHER" id="PTHR15970:SF2">
    <property type="entry name" value="ELL-ASSOCIATED FACTOR EAF"/>
    <property type="match status" value="1"/>
</dbReference>
<keyword evidence="5" id="KW-0805">Transcription regulation</keyword>
<evidence type="ECO:0000259" key="11">
    <source>
        <dbReference type="Pfam" id="PF09816"/>
    </source>
</evidence>
<dbReference type="InterPro" id="IPR027093">
    <property type="entry name" value="EAF_fam"/>
</dbReference>
<sequence>MVDKLGLGTEVRELKLGTSFTNPKESAFHTLRYDFKPASVDINKMATIDVGTNSQITVTVPPNTVFKGSAKPYQKQCIVIVNTKTGEITLEKLTCNIQVKKTRSENRNKIPNAQKIPIMDQFAATQKAKKQSSSKSSNSQNSSTKSNSLKSGGKNKLKTQNLAASLGSILPKHSPLHASPNRKSPNPVSSRFSPSQPPSNSSLPRIGVDDQFSDDWFSNSETTSKYNSSNPDPKKKVVKTEPRNSGRPDMDILPSINAERMKPARGVNDGVGELSDSSTSSSSSSSGDSSDSSSDSEESAPKKIIRQNGQVSPFANVPDNLLKEDLQLSSESGSESD</sequence>
<evidence type="ECO:0000256" key="10">
    <source>
        <dbReference type="SAM" id="MobiDB-lite"/>
    </source>
</evidence>
<keyword evidence="8" id="KW-0539">Nucleus</keyword>
<gene>
    <name evidence="12" type="ORF">PYX00_004895</name>
</gene>
<evidence type="ECO:0000256" key="9">
    <source>
        <dbReference type="ARBA" id="ARBA00025617"/>
    </source>
</evidence>
<feature type="region of interest" description="Disordered" evidence="10">
    <location>
        <begin position="106"/>
        <end position="155"/>
    </location>
</feature>
<evidence type="ECO:0000256" key="1">
    <source>
        <dbReference type="ARBA" id="ARBA00004123"/>
    </source>
</evidence>
<feature type="compositionally biased region" description="Low complexity" evidence="10">
    <location>
        <begin position="133"/>
        <end position="154"/>
    </location>
</feature>
<evidence type="ECO:0000256" key="8">
    <source>
        <dbReference type="ARBA" id="ARBA00023242"/>
    </source>
</evidence>
<evidence type="ECO:0000256" key="5">
    <source>
        <dbReference type="ARBA" id="ARBA00023015"/>
    </source>
</evidence>
<evidence type="ECO:0000313" key="12">
    <source>
        <dbReference type="EMBL" id="KAL0277691.1"/>
    </source>
</evidence>
<comment type="subcellular location">
    <subcellularLocation>
        <location evidence="1">Nucleus</location>
    </subcellularLocation>
</comment>
<comment type="similarity">
    <text evidence="2">Belongs to the EAF family.</text>
</comment>
<feature type="compositionally biased region" description="Low complexity" evidence="10">
    <location>
        <begin position="187"/>
        <end position="204"/>
    </location>
</feature>
<dbReference type="GO" id="GO:0032783">
    <property type="term" value="C:super elongation complex"/>
    <property type="evidence" value="ECO:0007669"/>
    <property type="project" value="InterPro"/>
</dbReference>
<reference evidence="12" key="1">
    <citation type="journal article" date="2024" name="Gigascience">
        <title>Chromosome-level genome of the poultry shaft louse Menopon gallinae provides insight into the host-switching and adaptive evolution of parasitic lice.</title>
        <authorList>
            <person name="Xu Y."/>
            <person name="Ma L."/>
            <person name="Liu S."/>
            <person name="Liang Y."/>
            <person name="Liu Q."/>
            <person name="He Z."/>
            <person name="Tian L."/>
            <person name="Duan Y."/>
            <person name="Cai W."/>
            <person name="Li H."/>
            <person name="Song F."/>
        </authorList>
    </citation>
    <scope>NUCLEOTIDE SEQUENCE</scope>
    <source>
        <strain evidence="12">Cailab_2023a</strain>
    </source>
</reference>
<accession>A0AAW2I765</accession>
<dbReference type="GO" id="GO:0006368">
    <property type="term" value="P:transcription elongation by RNA polymerase II"/>
    <property type="evidence" value="ECO:0007669"/>
    <property type="project" value="InterPro"/>
</dbReference>
<feature type="domain" description="Transcription elongation factor Eaf N-terminal" evidence="11">
    <location>
        <begin position="13"/>
        <end position="104"/>
    </location>
</feature>
<evidence type="ECO:0000256" key="6">
    <source>
        <dbReference type="ARBA" id="ARBA00023159"/>
    </source>
</evidence>
<evidence type="ECO:0000256" key="7">
    <source>
        <dbReference type="ARBA" id="ARBA00023163"/>
    </source>
</evidence>
<name>A0AAW2I765_9NEOP</name>
<dbReference type="AlphaFoldDB" id="A0AAW2I765"/>
<evidence type="ECO:0000256" key="3">
    <source>
        <dbReference type="ARBA" id="ARBA00021452"/>
    </source>
</evidence>
<evidence type="ECO:0000256" key="2">
    <source>
        <dbReference type="ARBA" id="ARBA00007798"/>
    </source>
</evidence>
<dbReference type="Pfam" id="PF09816">
    <property type="entry name" value="EAF"/>
    <property type="match status" value="1"/>
</dbReference>
<protein>
    <recommendedName>
        <fullName evidence="3">Ell-associated factor Eaf</fullName>
    </recommendedName>
</protein>
<dbReference type="EMBL" id="JARGDH010000002">
    <property type="protein sequence ID" value="KAL0277691.1"/>
    <property type="molecule type" value="Genomic_DNA"/>
</dbReference>
<keyword evidence="4" id="KW-0597">Phosphoprotein</keyword>
<feature type="compositionally biased region" description="Low complexity" evidence="10">
    <location>
        <begin position="275"/>
        <end position="293"/>
    </location>
</feature>
<organism evidence="12">
    <name type="scientific">Menopon gallinae</name>
    <name type="common">poultry shaft louse</name>
    <dbReference type="NCBI Taxonomy" id="328185"/>
    <lineage>
        <taxon>Eukaryota</taxon>
        <taxon>Metazoa</taxon>
        <taxon>Ecdysozoa</taxon>
        <taxon>Arthropoda</taxon>
        <taxon>Hexapoda</taxon>
        <taxon>Insecta</taxon>
        <taxon>Pterygota</taxon>
        <taxon>Neoptera</taxon>
        <taxon>Paraneoptera</taxon>
        <taxon>Psocodea</taxon>
        <taxon>Troctomorpha</taxon>
        <taxon>Phthiraptera</taxon>
        <taxon>Amblycera</taxon>
        <taxon>Menoponidae</taxon>
        <taxon>Menopon</taxon>
    </lineage>
</organism>
<keyword evidence="6" id="KW-0010">Activator</keyword>
<feature type="region of interest" description="Disordered" evidence="10">
    <location>
        <begin position="170"/>
        <end position="318"/>
    </location>
</feature>
<dbReference type="PANTHER" id="PTHR15970">
    <property type="entry name" value="ELL-ASSOCIATED FACTOR EAF"/>
    <property type="match status" value="1"/>
</dbReference>
<dbReference type="GO" id="GO:0003711">
    <property type="term" value="F:transcription elongation factor activity"/>
    <property type="evidence" value="ECO:0007669"/>
    <property type="project" value="TreeGrafter"/>
</dbReference>
<comment type="caution">
    <text evidence="12">The sequence shown here is derived from an EMBL/GenBank/DDBJ whole genome shotgun (WGS) entry which is preliminary data.</text>
</comment>
<proteinExistence type="inferred from homology"/>